<evidence type="ECO:0000313" key="2">
    <source>
        <dbReference type="EMBL" id="KAJ4011218.1"/>
    </source>
</evidence>
<sequence length="73" mass="8273">MSDCPQCRRQRMARYFDRIMKPLLEPLGPGLPGGTMTMEEIAWHERNSPIKGVPVTEESWPSEPAETETSGKK</sequence>
<gene>
    <name evidence="2" type="ORF">NW766_007859</name>
</gene>
<dbReference type="Proteomes" id="UP001152130">
    <property type="component" value="Unassembled WGS sequence"/>
</dbReference>
<organism evidence="2 3">
    <name type="scientific">Fusarium irregulare</name>
    <dbReference type="NCBI Taxonomy" id="2494466"/>
    <lineage>
        <taxon>Eukaryota</taxon>
        <taxon>Fungi</taxon>
        <taxon>Dikarya</taxon>
        <taxon>Ascomycota</taxon>
        <taxon>Pezizomycotina</taxon>
        <taxon>Sordariomycetes</taxon>
        <taxon>Hypocreomycetidae</taxon>
        <taxon>Hypocreales</taxon>
        <taxon>Nectriaceae</taxon>
        <taxon>Fusarium</taxon>
        <taxon>Fusarium incarnatum-equiseti species complex</taxon>
    </lineage>
</organism>
<dbReference type="OrthoDB" id="10330631at2759"/>
<comment type="caution">
    <text evidence="2">The sequence shown here is derived from an EMBL/GenBank/DDBJ whole genome shotgun (WGS) entry which is preliminary data.</text>
</comment>
<dbReference type="AlphaFoldDB" id="A0A9W8PM39"/>
<accession>A0A9W8PM39</accession>
<name>A0A9W8PM39_9HYPO</name>
<evidence type="ECO:0000313" key="3">
    <source>
        <dbReference type="Proteomes" id="UP001152130"/>
    </source>
</evidence>
<keyword evidence="3" id="KW-1185">Reference proteome</keyword>
<protein>
    <submittedName>
        <fullName evidence="2">Uncharacterized protein</fullName>
    </submittedName>
</protein>
<dbReference type="EMBL" id="JAPDHF010000011">
    <property type="protein sequence ID" value="KAJ4011218.1"/>
    <property type="molecule type" value="Genomic_DNA"/>
</dbReference>
<feature type="region of interest" description="Disordered" evidence="1">
    <location>
        <begin position="47"/>
        <end position="73"/>
    </location>
</feature>
<proteinExistence type="predicted"/>
<evidence type="ECO:0000256" key="1">
    <source>
        <dbReference type="SAM" id="MobiDB-lite"/>
    </source>
</evidence>
<reference evidence="2" key="1">
    <citation type="submission" date="2022-10" db="EMBL/GenBank/DDBJ databases">
        <title>Fusarium specimens isolated from Avocado Roots.</title>
        <authorList>
            <person name="Stajich J."/>
            <person name="Roper C."/>
            <person name="Heimlech-Rivalta G."/>
        </authorList>
    </citation>
    <scope>NUCLEOTIDE SEQUENCE</scope>
    <source>
        <strain evidence="2">CF00143</strain>
    </source>
</reference>